<evidence type="ECO:0000313" key="11">
    <source>
        <dbReference type="Proteomes" id="UP001354971"/>
    </source>
</evidence>
<keyword evidence="5 7" id="KW-0460">Magnesium</keyword>
<gene>
    <name evidence="7" type="primary">glnD</name>
    <name evidence="10" type="ORF">V0U79_09885</name>
</gene>
<dbReference type="Pfam" id="PF01966">
    <property type="entry name" value="HD"/>
    <property type="match status" value="1"/>
</dbReference>
<evidence type="ECO:0000256" key="2">
    <source>
        <dbReference type="ARBA" id="ARBA00022695"/>
    </source>
</evidence>
<dbReference type="CDD" id="cd05401">
    <property type="entry name" value="NT_GlnE_GlnD_like"/>
    <property type="match status" value="1"/>
</dbReference>
<dbReference type="SUPFAM" id="SSF81593">
    <property type="entry name" value="Nucleotidyltransferase substrate binding subunit/domain"/>
    <property type="match status" value="1"/>
</dbReference>
<dbReference type="EMBL" id="JAZDRP010000005">
    <property type="protein sequence ID" value="MEE2526678.1"/>
    <property type="molecule type" value="Genomic_DNA"/>
</dbReference>
<dbReference type="PROSITE" id="PS51831">
    <property type="entry name" value="HD"/>
    <property type="match status" value="1"/>
</dbReference>
<dbReference type="Proteomes" id="UP001354971">
    <property type="component" value="Unassembled WGS sequence"/>
</dbReference>
<evidence type="ECO:0000256" key="6">
    <source>
        <dbReference type="ARBA" id="ARBA00023268"/>
    </source>
</evidence>
<dbReference type="PIRSF" id="PIRSF006288">
    <property type="entry name" value="PII_uridyltransf"/>
    <property type="match status" value="1"/>
</dbReference>
<dbReference type="InterPro" id="IPR006674">
    <property type="entry name" value="HD_domain"/>
</dbReference>
<dbReference type="PANTHER" id="PTHR47320:SF1">
    <property type="entry name" value="BIFUNCTIONAL URIDYLYLTRANSFERASE_URIDYLYL-REMOVING ENZYME"/>
    <property type="match status" value="1"/>
</dbReference>
<dbReference type="NCBIfam" id="NF003467">
    <property type="entry name" value="PRK05092.1"/>
    <property type="match status" value="1"/>
</dbReference>
<dbReference type="InterPro" id="IPR002912">
    <property type="entry name" value="ACT_dom"/>
</dbReference>
<comment type="caution">
    <text evidence="10">The sequence shown here is derived from an EMBL/GenBank/DDBJ whole genome shotgun (WGS) entry which is preliminary data.</text>
</comment>
<keyword evidence="2 7" id="KW-0548">Nucleotidyltransferase</keyword>
<dbReference type="SUPFAM" id="SSF55021">
    <property type="entry name" value="ACT-like"/>
    <property type="match status" value="2"/>
</dbReference>
<dbReference type="HAMAP" id="MF_00277">
    <property type="entry name" value="PII_uridylyl_transf"/>
    <property type="match status" value="1"/>
</dbReference>
<dbReference type="Gene3D" id="3.30.460.10">
    <property type="entry name" value="Beta Polymerase, domain 2"/>
    <property type="match status" value="1"/>
</dbReference>
<dbReference type="GO" id="GO:0008773">
    <property type="term" value="F:[protein-PII] uridylyltransferase activity"/>
    <property type="evidence" value="ECO:0007669"/>
    <property type="project" value="UniProtKB-EC"/>
</dbReference>
<organism evidence="10 11">
    <name type="scientific">Hyphobacterium lacteum</name>
    <dbReference type="NCBI Taxonomy" id="3116575"/>
    <lineage>
        <taxon>Bacteria</taxon>
        <taxon>Pseudomonadati</taxon>
        <taxon>Pseudomonadota</taxon>
        <taxon>Alphaproteobacteria</taxon>
        <taxon>Maricaulales</taxon>
        <taxon>Maricaulaceae</taxon>
        <taxon>Hyphobacterium</taxon>
    </lineage>
</organism>
<comment type="cofactor">
    <cofactor evidence="7">
        <name>Mg(2+)</name>
        <dbReference type="ChEBI" id="CHEBI:18420"/>
    </cofactor>
</comment>
<evidence type="ECO:0000256" key="3">
    <source>
        <dbReference type="ARBA" id="ARBA00022737"/>
    </source>
</evidence>
<evidence type="ECO:0000256" key="7">
    <source>
        <dbReference type="HAMAP-Rule" id="MF_00277"/>
    </source>
</evidence>
<dbReference type="EC" id="3.1.4.-" evidence="7"/>
<dbReference type="InterPro" id="IPR013546">
    <property type="entry name" value="PII_UdlTrfase/GS_AdlTrfase"/>
</dbReference>
<dbReference type="RefSeq" id="WP_330199340.1">
    <property type="nucleotide sequence ID" value="NZ_JAZDRP010000005.1"/>
</dbReference>
<comment type="caution">
    <text evidence="7">Lacks conserved residue(s) required for the propagation of feature annotation.</text>
</comment>
<name>A0ABU7LRZ5_9PROT</name>
<keyword evidence="1 7" id="KW-0808">Transferase</keyword>
<comment type="similarity">
    <text evidence="7">Belongs to the GlnD family.</text>
</comment>
<dbReference type="InterPro" id="IPR045865">
    <property type="entry name" value="ACT-like_dom_sf"/>
</dbReference>
<accession>A0ABU7LRZ5</accession>
<dbReference type="SUPFAM" id="SSF81301">
    <property type="entry name" value="Nucleotidyltransferase"/>
    <property type="match status" value="1"/>
</dbReference>
<dbReference type="NCBIfam" id="TIGR01693">
    <property type="entry name" value="UTase_glnD"/>
    <property type="match status" value="1"/>
</dbReference>
<proteinExistence type="inferred from homology"/>
<feature type="domain" description="ACT" evidence="8">
    <location>
        <begin position="844"/>
        <end position="924"/>
    </location>
</feature>
<keyword evidence="6 7" id="KW-0511">Multifunctional enzyme</keyword>
<dbReference type="Gene3D" id="3.30.70.260">
    <property type="match status" value="1"/>
</dbReference>
<keyword evidence="3" id="KW-0677">Repeat</keyword>
<comment type="catalytic activity">
    <reaction evidence="7">
        <text>[protein-PII]-uridylyl-L-tyrosine + H2O = [protein-PII]-L-tyrosine + UMP + H(+)</text>
        <dbReference type="Rhea" id="RHEA:48600"/>
        <dbReference type="Rhea" id="RHEA-COMP:12147"/>
        <dbReference type="Rhea" id="RHEA-COMP:12148"/>
        <dbReference type="ChEBI" id="CHEBI:15377"/>
        <dbReference type="ChEBI" id="CHEBI:15378"/>
        <dbReference type="ChEBI" id="CHEBI:46858"/>
        <dbReference type="ChEBI" id="CHEBI:57865"/>
        <dbReference type="ChEBI" id="CHEBI:90602"/>
    </reaction>
</comment>
<dbReference type="CDD" id="cd04900">
    <property type="entry name" value="ACT_UUR-like_1"/>
    <property type="match status" value="1"/>
</dbReference>
<dbReference type="PROSITE" id="PS51671">
    <property type="entry name" value="ACT"/>
    <property type="match status" value="2"/>
</dbReference>
<reference evidence="10 11" key="1">
    <citation type="submission" date="2024-01" db="EMBL/GenBank/DDBJ databases">
        <title>Hyphobacterium bacterium isolated from marine sediment.</title>
        <authorList>
            <person name="Zhao S."/>
        </authorList>
    </citation>
    <scope>NUCLEOTIDE SEQUENCE [LARGE SCALE GENOMIC DNA]</scope>
    <source>
        <strain evidence="11">HN65</strain>
    </source>
</reference>
<dbReference type="EC" id="2.7.7.59" evidence="7"/>
<evidence type="ECO:0000313" key="10">
    <source>
        <dbReference type="EMBL" id="MEE2526678.1"/>
    </source>
</evidence>
<comment type="domain">
    <text evidence="7">Has four distinct domains: an N-terminal nucleotidyltransferase (NT) domain responsible for UTase activity, a central HD domain that encodes UR activity, and two C-terminal ACT domains that seem to have a role in glutamine sensing.</text>
</comment>
<evidence type="ECO:0000259" key="8">
    <source>
        <dbReference type="PROSITE" id="PS51671"/>
    </source>
</evidence>
<evidence type="ECO:0000256" key="5">
    <source>
        <dbReference type="ARBA" id="ARBA00022842"/>
    </source>
</evidence>
<feature type="domain" description="ACT" evidence="8">
    <location>
        <begin position="732"/>
        <end position="814"/>
    </location>
</feature>
<feature type="region of interest" description="Uridylyltransferase" evidence="7">
    <location>
        <begin position="1"/>
        <end position="369"/>
    </location>
</feature>
<comment type="activity regulation">
    <text evidence="7">Uridylyltransferase (UTase) activity is inhibited by glutamine, while glutamine activates uridylyl-removing (UR) activity.</text>
</comment>
<dbReference type="SUPFAM" id="SSF81891">
    <property type="entry name" value="Poly A polymerase C-terminal region-like"/>
    <property type="match status" value="1"/>
</dbReference>
<dbReference type="CDD" id="cd04899">
    <property type="entry name" value="ACT_ACR-UUR-like_2"/>
    <property type="match status" value="1"/>
</dbReference>
<comment type="catalytic activity">
    <reaction evidence="7">
        <text>[protein-PII]-L-tyrosine + UTP = [protein-PII]-uridylyl-L-tyrosine + diphosphate</text>
        <dbReference type="Rhea" id="RHEA:13673"/>
        <dbReference type="Rhea" id="RHEA-COMP:12147"/>
        <dbReference type="Rhea" id="RHEA-COMP:12148"/>
        <dbReference type="ChEBI" id="CHEBI:33019"/>
        <dbReference type="ChEBI" id="CHEBI:46398"/>
        <dbReference type="ChEBI" id="CHEBI:46858"/>
        <dbReference type="ChEBI" id="CHEBI:90602"/>
        <dbReference type="EC" id="2.7.7.59"/>
    </reaction>
</comment>
<dbReference type="InterPro" id="IPR003607">
    <property type="entry name" value="HD/PDEase_dom"/>
</dbReference>
<evidence type="ECO:0000256" key="1">
    <source>
        <dbReference type="ARBA" id="ARBA00022679"/>
    </source>
</evidence>
<dbReference type="InterPro" id="IPR043519">
    <property type="entry name" value="NT_sf"/>
</dbReference>
<dbReference type="PANTHER" id="PTHR47320">
    <property type="entry name" value="BIFUNCTIONAL URIDYLYLTRANSFERASE/URIDYLYL-REMOVING ENZYME"/>
    <property type="match status" value="1"/>
</dbReference>
<sequence length="937" mass="102450">MLVSALPASLDGLKLRAELAAALGDKSWQDMPARNAAIARIRSAIEAGRAAAKDKLKGSTGGLESARFLSGVMNAVLAAVYDSIAMEAGDAAQGISMTAIGGYGAGELAPRSDIDLLFLKPKRAGKAHEAFLEQLIYVLWDCGLDVGGGAVRTVDETLDVARDNIGERTSLLSLRHLAGNPGLSEMLRRKLREEALSKGAAFVEAKLEERDARISKAGASRYTVEPNVKESKGGLRDLQLLRWLAQFLYGADAFERWVSSGLMTVTDVEKYLRASDFFWTVRFHIHDIIDGKDDRLTFDIQPEIAARMGFDDAEAESAVERFMRRYFLTAMDVGSLTRLVCAKLESDHRKSRPRGLARFLPESDALGDPVDEAFKLVDGRIDFADPSEIENDPVLLMRLFWAASAMGADLHPDAFAVVGQNIRRVDDEFRSDPRAVRVFFSILLDSGAPQLVLRLMTEAGLLGKFLPEFGEIVARTQFNMYHRYTVDEHTLHLVGLLRDIENGDLQGDHPVASRIVHEIKNRRALHLAALLHDTGKGRGDQCVEGAEQARTACTRLGLPSAEVELVAWLVRTHLLMSDTAQRRDIGDPKTVIEFAREVGTLERLNLLTILTVIDIRAVGPGIWNGWKGQLLRDLYSATRSVLESDASSDAEAEVRTILKAQADESRAAFREKIGRVDEGFAERWTTDLDDAYWLSFSEADRLRHAAFVRAAKDRGDVVAATARIDKRRAATEVMVIAPDRERLFADIVGVLAELGANVVGAQVSTTASGDAFDVFYVQDSSGNPYGIERGRARDALAERVRRAASGSKTRAAKPAVARLTRRAAAFTVTPSVSVDSSAAETATLIEASGRDRPGLLADLSEAIADAGLALQSARIDGYGERATDVFYVLRDGKKLEDSADREAVRESLLDVLAQEEERVAKRARTRGLARARASAGR</sequence>
<feature type="domain" description="HD" evidence="9">
    <location>
        <begin position="486"/>
        <end position="607"/>
    </location>
</feature>
<dbReference type="Gene3D" id="1.10.3090.10">
    <property type="entry name" value="cca-adding enzyme, domain 2"/>
    <property type="match status" value="1"/>
</dbReference>
<dbReference type="CDD" id="cd00077">
    <property type="entry name" value="HDc"/>
    <property type="match status" value="1"/>
</dbReference>
<dbReference type="InterPro" id="IPR010043">
    <property type="entry name" value="UTase/UR"/>
</dbReference>
<dbReference type="SMART" id="SM00471">
    <property type="entry name" value="HDc"/>
    <property type="match status" value="1"/>
</dbReference>
<comment type="function">
    <text evidence="7">Modifies, by uridylylation and deuridylylation, the PII regulatory proteins (GlnB and homologs), in response to the nitrogen status of the cell that GlnD senses through the glutamine level. Under low glutamine levels, catalyzes the conversion of the PII proteins and UTP to PII-UMP and PPi, while under higher glutamine levels, GlnD hydrolyzes PII-UMP to PII and UMP (deuridylylation). Thus, controls uridylylation state and activity of the PII proteins, and plays an important role in the regulation of nitrogen metabolism.</text>
</comment>
<keyword evidence="4 7" id="KW-0378">Hydrolase</keyword>
<dbReference type="Pfam" id="PF08335">
    <property type="entry name" value="GlnD_UR_UTase"/>
    <property type="match status" value="1"/>
</dbReference>
<evidence type="ECO:0000256" key="4">
    <source>
        <dbReference type="ARBA" id="ARBA00022801"/>
    </source>
</evidence>
<evidence type="ECO:0000259" key="9">
    <source>
        <dbReference type="PROSITE" id="PS51831"/>
    </source>
</evidence>
<protein>
    <recommendedName>
        <fullName evidence="7">Bifunctional uridylyltransferase/uridylyl-removing enzyme</fullName>
        <shortName evidence="7">UTase/UR</shortName>
    </recommendedName>
    <alternativeName>
        <fullName evidence="7">Bifunctional [protein-PII] modification enzyme</fullName>
    </alternativeName>
    <alternativeName>
        <fullName evidence="7">Bifunctional nitrogen sensor protein</fullName>
    </alternativeName>
    <domain>
        <recommendedName>
            <fullName evidence="7">[Protein-PII] uridylyltransferase</fullName>
            <shortName evidence="7">PII uridylyltransferase</shortName>
            <shortName evidence="7">UTase</shortName>
            <ecNumber evidence="7">2.7.7.59</ecNumber>
        </recommendedName>
    </domain>
    <domain>
        <recommendedName>
            <fullName evidence="7">[Protein-PII]-UMP uridylyl-removing enzyme</fullName>
            <shortName evidence="7">UR</shortName>
            <ecNumber evidence="7">3.1.4.-</ecNumber>
        </recommendedName>
    </domain>
</protein>
<keyword evidence="11" id="KW-1185">Reference proteome</keyword>